<dbReference type="PANTHER" id="PTHR15574:SF21">
    <property type="entry name" value="DDB1- AND CUL4-ASSOCIATED FACTOR 8"/>
    <property type="match status" value="1"/>
</dbReference>
<feature type="region of interest" description="Disordered" evidence="4">
    <location>
        <begin position="1"/>
        <end position="20"/>
    </location>
</feature>
<dbReference type="PANTHER" id="PTHR15574">
    <property type="entry name" value="WD REPEAT DOMAIN-CONTAINING FAMILY"/>
    <property type="match status" value="1"/>
</dbReference>
<dbReference type="Pfam" id="PF12894">
    <property type="entry name" value="ANAPC4_WD40"/>
    <property type="match status" value="1"/>
</dbReference>
<dbReference type="GO" id="GO:0080008">
    <property type="term" value="C:Cul4-RING E3 ubiquitin ligase complex"/>
    <property type="evidence" value="ECO:0007669"/>
    <property type="project" value="TreeGrafter"/>
</dbReference>
<keyword evidence="8" id="KW-1185">Reference proteome</keyword>
<dbReference type="InterPro" id="IPR001680">
    <property type="entry name" value="WD40_rpt"/>
</dbReference>
<evidence type="ECO:0000313" key="8">
    <source>
        <dbReference type="Proteomes" id="UP000001307"/>
    </source>
</evidence>
<dbReference type="EMBL" id="FN654352">
    <property type="protein sequence ID" value="CBY32419.1"/>
    <property type="molecule type" value="Genomic_DNA"/>
</dbReference>
<evidence type="ECO:0000256" key="3">
    <source>
        <dbReference type="PROSITE-ProRule" id="PRU00221"/>
    </source>
</evidence>
<evidence type="ECO:0000256" key="4">
    <source>
        <dbReference type="SAM" id="MobiDB-lite"/>
    </source>
</evidence>
<dbReference type="InterPro" id="IPR024977">
    <property type="entry name" value="Apc4-like_WD40_dom"/>
</dbReference>
<dbReference type="OrthoDB" id="4869960at2759"/>
<dbReference type="EMBL" id="FN653047">
    <property type="protein sequence ID" value="CBY09665.1"/>
    <property type="molecule type" value="Genomic_DNA"/>
</dbReference>
<accession>E4XG67</accession>
<feature type="region of interest" description="Disordered" evidence="4">
    <location>
        <begin position="534"/>
        <end position="563"/>
    </location>
</feature>
<name>E4XG67_OIKDI</name>
<organism evidence="6">
    <name type="scientific">Oikopleura dioica</name>
    <name type="common">Tunicate</name>
    <dbReference type="NCBI Taxonomy" id="34765"/>
    <lineage>
        <taxon>Eukaryota</taxon>
        <taxon>Metazoa</taxon>
        <taxon>Chordata</taxon>
        <taxon>Tunicata</taxon>
        <taxon>Appendicularia</taxon>
        <taxon>Copelata</taxon>
        <taxon>Oikopleuridae</taxon>
        <taxon>Oikopleura</taxon>
    </lineage>
</organism>
<sequence>MSDSSDSNEVADLSETDFFSVREERDAAVEVQRTIDEINDLFETGALPEPPILPEMENDAANSSDSDSSDELTDSSEEEMEMEEIEDDFGLQRQNAPERINVMQAEMRKKADEIIKKSFPEEYSLKQLHALPKALRSRCSKRPRTGSFQDKIYLDAAYKFSDSCMTELTGHTGCVNALGWSSDDQFIVSGSDDKCINLYNALGKDRTPRSRFFTGHQSNIFQSKFMPNQNNRKIVSCARDGAVRLTELDNAGCPVRLSAEEPTKVLVKHQLSAHKLSFVHGTSVILSAGEDGRIYQIDHREPPRNPILRLGMELNEKTIYAIDCQPNGYEFAVCGDFQNAKIFDRRNVTLLGAPERDIGVENSTNHGITCLRYNHTGTELLISTNDGEIHLMDIKESKVINTYAGHQNEQTIKGVNFYGRNSEFIVSGSDCGNLYIWDSKTASLINSQLADGSELNPGVVNVLEPAKSIPLLATSGLDSEIKLWSPSEQVFLEDSDRVAEIKEKMTENIMSGGANRRSRFSFLDRLRLLEFMSRQEREAGSSENDDDSDDDEQEDVHPDCRQM</sequence>
<keyword evidence="2" id="KW-0677">Repeat</keyword>
<dbReference type="InterPro" id="IPR036322">
    <property type="entry name" value="WD40_repeat_dom_sf"/>
</dbReference>
<dbReference type="SMART" id="SM00320">
    <property type="entry name" value="WD40"/>
    <property type="match status" value="7"/>
</dbReference>
<dbReference type="FunCoup" id="E4XG67">
    <property type="interactions" value="121"/>
</dbReference>
<dbReference type="GO" id="GO:0005737">
    <property type="term" value="C:cytoplasm"/>
    <property type="evidence" value="ECO:0007669"/>
    <property type="project" value="TreeGrafter"/>
</dbReference>
<dbReference type="SUPFAM" id="SSF50978">
    <property type="entry name" value="WD40 repeat-like"/>
    <property type="match status" value="1"/>
</dbReference>
<evidence type="ECO:0000259" key="5">
    <source>
        <dbReference type="Pfam" id="PF12894"/>
    </source>
</evidence>
<feature type="compositionally biased region" description="Acidic residues" evidence="4">
    <location>
        <begin position="543"/>
        <end position="554"/>
    </location>
</feature>
<dbReference type="InterPro" id="IPR015943">
    <property type="entry name" value="WD40/YVTN_repeat-like_dom_sf"/>
</dbReference>
<feature type="region of interest" description="Disordered" evidence="4">
    <location>
        <begin position="42"/>
        <end position="95"/>
    </location>
</feature>
<keyword evidence="1 3" id="KW-0853">WD repeat</keyword>
<gene>
    <name evidence="6" type="ORF">GSOID_T00010475001</name>
    <name evidence="7" type="ORF">GSOID_T00030843001</name>
</gene>
<feature type="domain" description="Anaphase-promoting complex subunit 4-like WD40" evidence="5">
    <location>
        <begin position="362"/>
        <end position="409"/>
    </location>
</feature>
<feature type="compositionally biased region" description="Acidic residues" evidence="4">
    <location>
        <begin position="67"/>
        <end position="89"/>
    </location>
</feature>
<feature type="repeat" description="WD" evidence="3">
    <location>
        <begin position="168"/>
        <end position="200"/>
    </location>
</feature>
<proteinExistence type="predicted"/>
<dbReference type="AlphaFoldDB" id="E4XG67"/>
<dbReference type="Pfam" id="PF00400">
    <property type="entry name" value="WD40"/>
    <property type="match status" value="2"/>
</dbReference>
<dbReference type="InterPro" id="IPR045151">
    <property type="entry name" value="DCAF8"/>
</dbReference>
<evidence type="ECO:0000256" key="2">
    <source>
        <dbReference type="ARBA" id="ARBA00022737"/>
    </source>
</evidence>
<dbReference type="Proteomes" id="UP000001307">
    <property type="component" value="Unassembled WGS sequence"/>
</dbReference>
<reference evidence="6" key="1">
    <citation type="journal article" date="2010" name="Science">
        <title>Plasticity of animal genome architecture unmasked by rapid evolution of a pelagic tunicate.</title>
        <authorList>
            <person name="Denoeud F."/>
            <person name="Henriet S."/>
            <person name="Mungpakdee S."/>
            <person name="Aury J.M."/>
            <person name="Da Silva C."/>
            <person name="Brinkmann H."/>
            <person name="Mikhaleva J."/>
            <person name="Olsen L.C."/>
            <person name="Jubin C."/>
            <person name="Canestro C."/>
            <person name="Bouquet J.M."/>
            <person name="Danks G."/>
            <person name="Poulain J."/>
            <person name="Campsteijn C."/>
            <person name="Adamski M."/>
            <person name="Cross I."/>
            <person name="Yadetie F."/>
            <person name="Muffato M."/>
            <person name="Louis A."/>
            <person name="Butcher S."/>
            <person name="Tsagkogeorga G."/>
            <person name="Konrad A."/>
            <person name="Singh S."/>
            <person name="Jensen M.F."/>
            <person name="Cong E.H."/>
            <person name="Eikeseth-Otteraa H."/>
            <person name="Noel B."/>
            <person name="Anthouard V."/>
            <person name="Porcel B.M."/>
            <person name="Kachouri-Lafond R."/>
            <person name="Nishino A."/>
            <person name="Ugolini M."/>
            <person name="Chourrout P."/>
            <person name="Nishida H."/>
            <person name="Aasland R."/>
            <person name="Huzurbazar S."/>
            <person name="Westhof E."/>
            <person name="Delsuc F."/>
            <person name="Lehrach H."/>
            <person name="Reinhardt R."/>
            <person name="Weissenbach J."/>
            <person name="Roy S.W."/>
            <person name="Artiguenave F."/>
            <person name="Postlethwait J.H."/>
            <person name="Manak J.R."/>
            <person name="Thompson E.M."/>
            <person name="Jaillon O."/>
            <person name="Du Pasquier L."/>
            <person name="Boudinot P."/>
            <person name="Liberles D.A."/>
            <person name="Volff J.N."/>
            <person name="Philippe H."/>
            <person name="Lenhard B."/>
            <person name="Roest Crollius H."/>
            <person name="Wincker P."/>
            <person name="Chourrout D."/>
        </authorList>
    </citation>
    <scope>NUCLEOTIDE SEQUENCE [LARGE SCALE GENOMIC DNA]</scope>
</reference>
<evidence type="ECO:0000313" key="6">
    <source>
        <dbReference type="EMBL" id="CBY09665.1"/>
    </source>
</evidence>
<dbReference type="PROSITE" id="PS50294">
    <property type="entry name" value="WD_REPEATS_REGION"/>
    <property type="match status" value="1"/>
</dbReference>
<evidence type="ECO:0000256" key="1">
    <source>
        <dbReference type="ARBA" id="ARBA00022574"/>
    </source>
</evidence>
<dbReference type="InParanoid" id="E4XG67"/>
<protein>
    <recommendedName>
        <fullName evidence="5">Anaphase-promoting complex subunit 4-like WD40 domain-containing protein</fullName>
    </recommendedName>
</protein>
<dbReference type="Gene3D" id="2.130.10.10">
    <property type="entry name" value="YVTN repeat-like/Quinoprotein amine dehydrogenase"/>
    <property type="match status" value="1"/>
</dbReference>
<dbReference type="Proteomes" id="UP000011014">
    <property type="component" value="Unassembled WGS sequence"/>
</dbReference>
<dbReference type="PROSITE" id="PS50082">
    <property type="entry name" value="WD_REPEATS_2"/>
    <property type="match status" value="1"/>
</dbReference>
<evidence type="ECO:0000313" key="7">
    <source>
        <dbReference type="EMBL" id="CBY32419.1"/>
    </source>
</evidence>